<evidence type="ECO:0000256" key="1">
    <source>
        <dbReference type="ARBA" id="ARBA00022946"/>
    </source>
</evidence>
<organism evidence="4 5">
    <name type="scientific">Intoshia linei</name>
    <dbReference type="NCBI Taxonomy" id="1819745"/>
    <lineage>
        <taxon>Eukaryota</taxon>
        <taxon>Metazoa</taxon>
        <taxon>Spiralia</taxon>
        <taxon>Lophotrochozoa</taxon>
        <taxon>Mesozoa</taxon>
        <taxon>Orthonectida</taxon>
        <taxon>Rhopaluridae</taxon>
        <taxon>Intoshia</taxon>
    </lineage>
</organism>
<reference evidence="4 5" key="1">
    <citation type="submission" date="2016-04" db="EMBL/GenBank/DDBJ databases">
        <title>The genome of Intoshia linei affirms orthonectids as highly simplified spiralians.</title>
        <authorList>
            <person name="Mikhailov K.V."/>
            <person name="Slusarev G.S."/>
            <person name="Nikitin M.A."/>
            <person name="Logacheva M.D."/>
            <person name="Penin A."/>
            <person name="Aleoshin V."/>
            <person name="Panchin Y.V."/>
        </authorList>
    </citation>
    <scope>NUCLEOTIDE SEQUENCE [LARGE SCALE GENOMIC DNA]</scope>
    <source>
        <strain evidence="4">Intl2013</strain>
        <tissue evidence="4">Whole animal</tissue>
    </source>
</reference>
<dbReference type="Gene3D" id="1.20.140.10">
    <property type="entry name" value="Butyryl-CoA Dehydrogenase, subunit A, domain 3"/>
    <property type="match status" value="1"/>
</dbReference>
<gene>
    <name evidence="4" type="ORF">A3Q56_07482</name>
</gene>
<name>A0A177ARQ9_9BILA</name>
<comment type="caution">
    <text evidence="4">The sequence shown here is derived from an EMBL/GenBank/DDBJ whole genome shotgun (WGS) entry which is preliminary data.</text>
</comment>
<keyword evidence="2" id="KW-0560">Oxidoreductase</keyword>
<dbReference type="OrthoDB" id="2588832at2759"/>
<keyword evidence="1" id="KW-0809">Transit peptide</keyword>
<evidence type="ECO:0000259" key="3">
    <source>
        <dbReference type="Pfam" id="PF21343"/>
    </source>
</evidence>
<dbReference type="EMBL" id="LWCA01001687">
    <property type="protein sequence ID" value="OAF64665.1"/>
    <property type="molecule type" value="Genomic_DNA"/>
</dbReference>
<dbReference type="InterPro" id="IPR049448">
    <property type="entry name" value="ACAD9/ACADV-like_C"/>
</dbReference>
<dbReference type="Proteomes" id="UP000078046">
    <property type="component" value="Unassembled WGS sequence"/>
</dbReference>
<evidence type="ECO:0000256" key="2">
    <source>
        <dbReference type="ARBA" id="ARBA00023002"/>
    </source>
</evidence>
<proteinExistence type="predicted"/>
<keyword evidence="5" id="KW-1185">Reference proteome</keyword>
<accession>A0A177ARQ9</accession>
<evidence type="ECO:0000313" key="5">
    <source>
        <dbReference type="Proteomes" id="UP000078046"/>
    </source>
</evidence>
<feature type="domain" description="ACAD9/ACADV-like C-terminal" evidence="3">
    <location>
        <begin position="12"/>
        <end position="85"/>
    </location>
</feature>
<protein>
    <recommendedName>
        <fullName evidence="3">ACAD9/ACADV-like C-terminal domain-containing protein</fullName>
    </recommendedName>
</protein>
<dbReference type="Pfam" id="PF21343">
    <property type="entry name" value="ACAD9-ACADV_C"/>
    <property type="match status" value="1"/>
</dbReference>
<dbReference type="AlphaFoldDB" id="A0A177ARQ9"/>
<dbReference type="GO" id="GO:0016491">
    <property type="term" value="F:oxidoreductase activity"/>
    <property type="evidence" value="ECO:0007669"/>
    <property type="project" value="UniProtKB-KW"/>
</dbReference>
<sequence>MKNEQCKLYLNLIEDYVAKFASIVEKKVIKYKKNIIDNQILLNSICDISMYLYTMIIITTRLDKSIELSLRNNNYENDIVNFWINHVIFI</sequence>
<evidence type="ECO:0000313" key="4">
    <source>
        <dbReference type="EMBL" id="OAF64665.1"/>
    </source>
</evidence>